<organism evidence="6 7">
    <name type="scientific">Candidatus Nitrospira inopinata</name>
    <dbReference type="NCBI Taxonomy" id="1715989"/>
    <lineage>
        <taxon>Bacteria</taxon>
        <taxon>Pseudomonadati</taxon>
        <taxon>Nitrospirota</taxon>
        <taxon>Nitrospiria</taxon>
        <taxon>Nitrospirales</taxon>
        <taxon>Nitrospiraceae</taxon>
        <taxon>Nitrospira</taxon>
    </lineage>
</organism>
<dbReference type="GO" id="GO:0000028">
    <property type="term" value="P:ribosomal small subunit assembly"/>
    <property type="evidence" value="ECO:0007669"/>
    <property type="project" value="TreeGrafter"/>
</dbReference>
<proteinExistence type="inferred from homology"/>
<evidence type="ECO:0000256" key="2">
    <source>
        <dbReference type="ARBA" id="ARBA00022517"/>
    </source>
</evidence>
<evidence type="ECO:0000256" key="1">
    <source>
        <dbReference type="ARBA" id="ARBA00022490"/>
    </source>
</evidence>
<dbReference type="InterPro" id="IPR035956">
    <property type="entry name" value="RimP_N_sf"/>
</dbReference>
<dbReference type="InterPro" id="IPR003728">
    <property type="entry name" value="Ribosome_maturation_RimP"/>
</dbReference>
<keyword evidence="7" id="KW-1185">Reference proteome</keyword>
<accession>A0A0S4KMU8</accession>
<keyword evidence="2 3" id="KW-0690">Ribosome biogenesis</keyword>
<dbReference type="KEGG" id="nio:NITINOP_0788"/>
<dbReference type="Gene3D" id="3.30.300.70">
    <property type="entry name" value="RimP-like superfamily, N-terminal"/>
    <property type="match status" value="1"/>
</dbReference>
<dbReference type="AlphaFoldDB" id="A0A0S4KMU8"/>
<gene>
    <name evidence="3" type="primary">rimP</name>
    <name evidence="6" type="ORF">NITINOP_0788</name>
</gene>
<dbReference type="HAMAP" id="MF_01077">
    <property type="entry name" value="RimP"/>
    <property type="match status" value="1"/>
</dbReference>
<feature type="domain" description="Ribosome maturation factor RimP C-terminal" evidence="5">
    <location>
        <begin position="126"/>
        <end position="194"/>
    </location>
</feature>
<dbReference type="SUPFAM" id="SSF74942">
    <property type="entry name" value="YhbC-like, C-terminal domain"/>
    <property type="match status" value="1"/>
</dbReference>
<comment type="subcellular location">
    <subcellularLocation>
        <location evidence="3">Cytoplasm</location>
    </subcellularLocation>
</comment>
<evidence type="ECO:0000256" key="3">
    <source>
        <dbReference type="HAMAP-Rule" id="MF_01077"/>
    </source>
</evidence>
<protein>
    <recommendedName>
        <fullName evidence="3">Ribosome maturation factor RimP</fullName>
    </recommendedName>
</protein>
<dbReference type="FunFam" id="3.30.300.70:FF:000001">
    <property type="entry name" value="Ribosome maturation factor RimP"/>
    <property type="match status" value="1"/>
</dbReference>
<feature type="domain" description="Ribosome maturation factor RimP N-terminal" evidence="4">
    <location>
        <begin position="53"/>
        <end position="122"/>
    </location>
</feature>
<name>A0A0S4KMU8_9BACT</name>
<evidence type="ECO:0000313" key="7">
    <source>
        <dbReference type="Proteomes" id="UP000066284"/>
    </source>
</evidence>
<evidence type="ECO:0000313" key="6">
    <source>
        <dbReference type="EMBL" id="CUQ65763.1"/>
    </source>
</evidence>
<dbReference type="CDD" id="cd01734">
    <property type="entry name" value="YlxS_C"/>
    <property type="match status" value="1"/>
</dbReference>
<evidence type="ECO:0000259" key="4">
    <source>
        <dbReference type="Pfam" id="PF02576"/>
    </source>
</evidence>
<comment type="function">
    <text evidence="3">Required for maturation of 30S ribosomal subunits.</text>
</comment>
<dbReference type="PANTHER" id="PTHR33867">
    <property type="entry name" value="RIBOSOME MATURATION FACTOR RIMP"/>
    <property type="match status" value="1"/>
</dbReference>
<dbReference type="Pfam" id="PF17384">
    <property type="entry name" value="DUF150_C"/>
    <property type="match status" value="1"/>
</dbReference>
<dbReference type="GO" id="GO:0005829">
    <property type="term" value="C:cytosol"/>
    <property type="evidence" value="ECO:0007669"/>
    <property type="project" value="TreeGrafter"/>
</dbReference>
<dbReference type="STRING" id="1715989.NITINOP_0788"/>
<dbReference type="InterPro" id="IPR028989">
    <property type="entry name" value="RimP_N"/>
</dbReference>
<dbReference type="InterPro" id="IPR036847">
    <property type="entry name" value="RimP_C_sf"/>
</dbReference>
<dbReference type="InterPro" id="IPR028998">
    <property type="entry name" value="RimP_C"/>
</dbReference>
<dbReference type="Gene3D" id="2.30.30.180">
    <property type="entry name" value="Ribosome maturation factor RimP, C-terminal domain"/>
    <property type="match status" value="1"/>
</dbReference>
<evidence type="ECO:0000259" key="5">
    <source>
        <dbReference type="Pfam" id="PF17384"/>
    </source>
</evidence>
<comment type="similarity">
    <text evidence="3">Belongs to the RimP family.</text>
</comment>
<dbReference type="EMBL" id="LN885086">
    <property type="protein sequence ID" value="CUQ65763.1"/>
    <property type="molecule type" value="Genomic_DNA"/>
</dbReference>
<dbReference type="Pfam" id="PF02576">
    <property type="entry name" value="RimP_N"/>
    <property type="match status" value="1"/>
</dbReference>
<dbReference type="SUPFAM" id="SSF75420">
    <property type="entry name" value="YhbC-like, N-terminal domain"/>
    <property type="match status" value="1"/>
</dbReference>
<keyword evidence="1 3" id="KW-0963">Cytoplasm</keyword>
<dbReference type="PANTHER" id="PTHR33867:SF1">
    <property type="entry name" value="RIBOSOME MATURATION FACTOR RIMP"/>
    <property type="match status" value="1"/>
</dbReference>
<dbReference type="Proteomes" id="UP000066284">
    <property type="component" value="Chromosome 1"/>
</dbReference>
<sequence>MVWCSRLEVGSGPLFCLGSYSQTNDEETGESWLSTKSRVAHSVVDRVQDAVLPILWALGLELVEVVWAGQGSRSVLRIVIDKPGGVTVTDCERAHKALGPALDVADLIPHAYTLEVSSPGLDRPFKRLQDYQRAIGKDVSLKLRQPLNGQWRLVGRLEAVNEQGVCLSVAGGANEPERVTLDRESIAEAKLVVKI</sequence>
<dbReference type="OrthoDB" id="9805006at2"/>
<dbReference type="GO" id="GO:0006412">
    <property type="term" value="P:translation"/>
    <property type="evidence" value="ECO:0007669"/>
    <property type="project" value="TreeGrafter"/>
</dbReference>
<reference evidence="7" key="1">
    <citation type="submission" date="2015-09" db="EMBL/GenBank/DDBJ databases">
        <authorList>
            <person name="Daims H."/>
        </authorList>
    </citation>
    <scope>NUCLEOTIDE SEQUENCE [LARGE SCALE GENOMIC DNA]</scope>
</reference>